<proteinExistence type="predicted"/>
<comment type="caution">
    <text evidence="1">The sequence shown here is derived from an EMBL/GenBank/DDBJ whole genome shotgun (WGS) entry which is preliminary data.</text>
</comment>
<reference evidence="1 2" key="1">
    <citation type="submission" date="2017-05" db="EMBL/GenBank/DDBJ databases">
        <authorList>
            <person name="Song R."/>
            <person name="Chenine A.L."/>
            <person name="Ruprecht R.M."/>
        </authorList>
    </citation>
    <scope>NUCLEOTIDE SEQUENCE [LARGE SCALE GENOMIC DNA]</scope>
    <source>
        <strain evidence="1 2">PR350</strain>
    </source>
</reference>
<evidence type="ECO:0000313" key="1">
    <source>
        <dbReference type="EMBL" id="OTM82097.1"/>
    </source>
</evidence>
<sequence length="111" mass="12275">MSEIKGTLPKALKKLVGQTDIKSRNIVMRQPTAIEYLEAQAKIGIGQFVHIADLAAMTKLVDDEGNEHEITYDMLGHSSRANLKYLEGLRDALDAKEAAESSEQEQESSED</sequence>
<evidence type="ECO:0000313" key="2">
    <source>
        <dbReference type="Proteomes" id="UP000194699"/>
    </source>
</evidence>
<accession>A0A241ZB20</accession>
<dbReference type="RefSeq" id="WP_005076044.1">
    <property type="nucleotide sequence ID" value="NZ_CP027530.1"/>
</dbReference>
<dbReference type="EMBL" id="NGEL01000163">
    <property type="protein sequence ID" value="OTM82097.1"/>
    <property type="molecule type" value="Genomic_DNA"/>
</dbReference>
<organism evidence="1 2">
    <name type="scientific">Acinetobacter baumannii</name>
    <dbReference type="NCBI Taxonomy" id="470"/>
    <lineage>
        <taxon>Bacteria</taxon>
        <taxon>Pseudomonadati</taxon>
        <taxon>Pseudomonadota</taxon>
        <taxon>Gammaproteobacteria</taxon>
        <taxon>Moraxellales</taxon>
        <taxon>Moraxellaceae</taxon>
        <taxon>Acinetobacter</taxon>
        <taxon>Acinetobacter calcoaceticus/baumannii complex</taxon>
    </lineage>
</organism>
<dbReference type="Proteomes" id="UP000194699">
    <property type="component" value="Unassembled WGS sequence"/>
</dbReference>
<protein>
    <submittedName>
        <fullName evidence="1">Uncharacterized protein</fullName>
    </submittedName>
</protein>
<gene>
    <name evidence="1" type="ORF">B9X95_15930</name>
</gene>
<dbReference type="AlphaFoldDB" id="A0A241ZB20"/>
<name>A0A241ZB20_ACIBA</name>